<dbReference type="InterPro" id="IPR026870">
    <property type="entry name" value="Zinc_ribbon_dom"/>
</dbReference>
<reference evidence="5 6" key="1">
    <citation type="submission" date="2020-08" db="EMBL/GenBank/DDBJ databases">
        <title>Genome public.</title>
        <authorList>
            <person name="Liu C."/>
            <person name="Sun Q."/>
        </authorList>
    </citation>
    <scope>NUCLEOTIDE SEQUENCE [LARGE SCALE GENOMIC DNA]</scope>
    <source>
        <strain evidence="5 6">NSJ-9</strain>
    </source>
</reference>
<evidence type="ECO:0000256" key="1">
    <source>
        <dbReference type="SAM" id="MobiDB-lite"/>
    </source>
</evidence>
<name>A0ABR7GCF7_9FIRM</name>
<dbReference type="InterPro" id="IPR026876">
    <property type="entry name" value="Fn3_assoc_repeat"/>
</dbReference>
<feature type="region of interest" description="Disordered" evidence="1">
    <location>
        <begin position="47"/>
        <end position="84"/>
    </location>
</feature>
<sequence length="397" mass="43380">MKCSKCGAEIDAGSVFCKKCGEPVQMVPDYNILEDDFLISLLEEEKSAGKTEENQPETAGQNVQSDKKTSAGGKSASTAKKAVEENPEKKKGFAGLWANKKARAGLIGGIIALCLVLVFLTVYMTSYDHYVAKGKTLDTKEDYTGALVYYNRAIEKNDTKTKAKILAANDYIKLEEYDTAESLLLEVIAQDDDNVSAYKSLIVLYLTTGDYDKLTNLQTQASSQKLLDLFNDNLLSAPVFSVDGGKYDDDVTIELSCKTGKIYYTLDGSDPTEGGILYTEAFTLEEGTTTVKAVCENDDKTSQVVEKNYKITYADPDYPVVTPSGGSFTTPTTITVEVPEGASVYYTWDGTTPTQASAKYTGPIEMMEGNNILSLILVDKHGKTSDVLECNYKYIPQ</sequence>
<evidence type="ECO:0000313" key="5">
    <source>
        <dbReference type="EMBL" id="MBC5685117.1"/>
    </source>
</evidence>
<proteinExistence type="predicted"/>
<feature type="transmembrane region" description="Helical" evidence="2">
    <location>
        <begin position="104"/>
        <end position="124"/>
    </location>
</feature>
<keyword evidence="2" id="KW-0472">Membrane</keyword>
<dbReference type="EMBL" id="JACOPG010000001">
    <property type="protein sequence ID" value="MBC5685117.1"/>
    <property type="molecule type" value="Genomic_DNA"/>
</dbReference>
<keyword evidence="2" id="KW-0812">Transmembrane</keyword>
<dbReference type="Gene3D" id="1.25.40.10">
    <property type="entry name" value="Tetratricopeptide repeat domain"/>
    <property type="match status" value="1"/>
</dbReference>
<protein>
    <submittedName>
        <fullName evidence="5">Chitobiase/beta-hexosaminidase C-terminal domain-containing protein</fullName>
    </submittedName>
</protein>
<dbReference type="Pfam" id="PF14559">
    <property type="entry name" value="TPR_19"/>
    <property type="match status" value="1"/>
</dbReference>
<accession>A0ABR7GCF7</accession>
<evidence type="ECO:0000313" key="6">
    <source>
        <dbReference type="Proteomes" id="UP000643810"/>
    </source>
</evidence>
<keyword evidence="6" id="KW-1185">Reference proteome</keyword>
<feature type="domain" description="GH29D-like beta-sandwich" evidence="4">
    <location>
        <begin position="323"/>
        <end position="387"/>
    </location>
</feature>
<dbReference type="InterPro" id="IPR011990">
    <property type="entry name" value="TPR-like_helical_dom_sf"/>
</dbReference>
<keyword evidence="2" id="KW-1133">Transmembrane helix</keyword>
<dbReference type="InterPro" id="IPR019734">
    <property type="entry name" value="TPR_rpt"/>
</dbReference>
<gene>
    <name evidence="5" type="ORF">H8R94_00580</name>
</gene>
<dbReference type="Pfam" id="PF13290">
    <property type="entry name" value="CHB_HEX_C_1"/>
    <property type="match status" value="1"/>
</dbReference>
<dbReference type="Pfam" id="PF13240">
    <property type="entry name" value="Zn_Ribbon_1"/>
    <property type="match status" value="1"/>
</dbReference>
<dbReference type="SMART" id="SM00028">
    <property type="entry name" value="TPR"/>
    <property type="match status" value="2"/>
</dbReference>
<evidence type="ECO:0000256" key="2">
    <source>
        <dbReference type="SAM" id="Phobius"/>
    </source>
</evidence>
<dbReference type="RefSeq" id="WP_118281240.1">
    <property type="nucleotide sequence ID" value="NZ_JACOPG010000001.1"/>
</dbReference>
<feature type="domain" description="Zinc-ribbon" evidence="3">
    <location>
        <begin position="2"/>
        <end position="24"/>
    </location>
</feature>
<dbReference type="Proteomes" id="UP000643810">
    <property type="component" value="Unassembled WGS sequence"/>
</dbReference>
<organism evidence="5 6">
    <name type="scientific">Roseburia lenta</name>
    <dbReference type="NCBI Taxonomy" id="2763061"/>
    <lineage>
        <taxon>Bacteria</taxon>
        <taxon>Bacillati</taxon>
        <taxon>Bacillota</taxon>
        <taxon>Clostridia</taxon>
        <taxon>Lachnospirales</taxon>
        <taxon>Lachnospiraceae</taxon>
        <taxon>Roseburia</taxon>
    </lineage>
</organism>
<dbReference type="InterPro" id="IPR059177">
    <property type="entry name" value="GH29D-like_dom"/>
</dbReference>
<dbReference type="Pfam" id="PF13287">
    <property type="entry name" value="Fn3_assoc"/>
    <property type="match status" value="1"/>
</dbReference>
<evidence type="ECO:0000259" key="3">
    <source>
        <dbReference type="Pfam" id="PF13240"/>
    </source>
</evidence>
<dbReference type="SUPFAM" id="SSF48452">
    <property type="entry name" value="TPR-like"/>
    <property type="match status" value="1"/>
</dbReference>
<comment type="caution">
    <text evidence="5">The sequence shown here is derived from an EMBL/GenBank/DDBJ whole genome shotgun (WGS) entry which is preliminary data.</text>
</comment>
<feature type="compositionally biased region" description="Low complexity" evidence="1">
    <location>
        <begin position="70"/>
        <end position="80"/>
    </location>
</feature>
<evidence type="ECO:0000259" key="4">
    <source>
        <dbReference type="Pfam" id="PF13290"/>
    </source>
</evidence>